<keyword evidence="2" id="KW-0732">Signal</keyword>
<evidence type="ECO:0000313" key="3">
    <source>
        <dbReference type="EMBL" id="AQU69340.1"/>
    </source>
</evidence>
<feature type="signal peptide" evidence="2">
    <location>
        <begin position="1"/>
        <end position="30"/>
    </location>
</feature>
<dbReference type="SUPFAM" id="SSF51126">
    <property type="entry name" value="Pectin lyase-like"/>
    <property type="match status" value="1"/>
</dbReference>
<proteinExistence type="predicted"/>
<protein>
    <recommendedName>
        <fullName evidence="5">Right handed beta helix domain-containing protein</fullName>
    </recommendedName>
</protein>
<dbReference type="Proteomes" id="UP000189677">
    <property type="component" value="Chromosome"/>
</dbReference>
<organism evidence="3 4">
    <name type="scientific">Streptomyces niveus</name>
    <name type="common">Streptomyces spheroides</name>
    <dbReference type="NCBI Taxonomy" id="193462"/>
    <lineage>
        <taxon>Bacteria</taxon>
        <taxon>Bacillati</taxon>
        <taxon>Actinomycetota</taxon>
        <taxon>Actinomycetes</taxon>
        <taxon>Kitasatosporales</taxon>
        <taxon>Streptomycetaceae</taxon>
        <taxon>Streptomyces</taxon>
    </lineage>
</organism>
<dbReference type="EMBL" id="CP018047">
    <property type="protein sequence ID" value="AQU69340.1"/>
    <property type="molecule type" value="Genomic_DNA"/>
</dbReference>
<evidence type="ECO:0000313" key="4">
    <source>
        <dbReference type="Proteomes" id="UP000189677"/>
    </source>
</evidence>
<dbReference type="InterPro" id="IPR011050">
    <property type="entry name" value="Pectin_lyase_fold/virulence"/>
</dbReference>
<evidence type="ECO:0000256" key="1">
    <source>
        <dbReference type="SAM" id="MobiDB-lite"/>
    </source>
</evidence>
<reference evidence="3 4" key="1">
    <citation type="submission" date="2016-11" db="EMBL/GenBank/DDBJ databases">
        <title>Complete genome sequence of Streptomyces niveus SCSIO 3406.</title>
        <authorList>
            <person name="Zhu Q."/>
            <person name="Cheng W."/>
            <person name="Song Y."/>
            <person name="Li Q."/>
            <person name="Ju J."/>
        </authorList>
    </citation>
    <scope>NUCLEOTIDE SEQUENCE [LARGE SCALE GENOMIC DNA]</scope>
    <source>
        <strain evidence="3 4">SCSIO 3406</strain>
    </source>
</reference>
<feature type="region of interest" description="Disordered" evidence="1">
    <location>
        <begin position="213"/>
        <end position="281"/>
    </location>
</feature>
<name>A0A1U9QYQ5_STRNV</name>
<sequence length="301" mass="29525">MRFPPPKAAGVLTAVGLALGLAAIPAPAYAAPITCDAKALVTAIDAANLAGGGTVELAANCVYSLDAVEPAAGGNGPNGLPVITEAVTVNGANSVIERATAAGTPKFRFFEIGGARGELTLNRVTLRNGDPTVLGTENGGAILVNANRVLTVNNSVLTGNTAHEGGAIASLGGSSTRISGSEFTSNSAVAGGGGLFNLGGGIAILSTTMSETSTTVSETPVAETPTTVSETPVAETPTTVSETPVAETPTTVPEAPTTVSNNTTTASNNSTTVSNNTTTVSNGKADCTCTGTIRGPGAQAL</sequence>
<evidence type="ECO:0000256" key="2">
    <source>
        <dbReference type="SAM" id="SignalP"/>
    </source>
</evidence>
<gene>
    <name evidence="3" type="ORF">BBN63_27310</name>
</gene>
<dbReference type="RefSeq" id="WP_078077982.1">
    <property type="nucleotide sequence ID" value="NZ_CP018047.1"/>
</dbReference>
<accession>A0A1U9QYQ5</accession>
<evidence type="ECO:0008006" key="5">
    <source>
        <dbReference type="Google" id="ProtNLM"/>
    </source>
</evidence>
<dbReference type="KEGG" id="snw:BBN63_27310"/>
<dbReference type="AlphaFoldDB" id="A0A1U9QYQ5"/>
<keyword evidence="4" id="KW-1185">Reference proteome</keyword>
<dbReference type="OrthoDB" id="3403180at2"/>
<feature type="chain" id="PRO_5012572571" description="Right handed beta helix domain-containing protein" evidence="2">
    <location>
        <begin position="31"/>
        <end position="301"/>
    </location>
</feature>